<reference evidence="3" key="1">
    <citation type="submission" date="2017-09" db="EMBL/GenBank/DDBJ databases">
        <title>Brachybacterium sp. VM2412.</title>
        <authorList>
            <person name="Tak E.J."/>
            <person name="Bae J.-W."/>
        </authorList>
    </citation>
    <scope>NUCLEOTIDE SEQUENCE [LARGE SCALE GENOMIC DNA]</scope>
    <source>
        <strain evidence="3">VM2412</strain>
    </source>
</reference>
<dbReference type="Proteomes" id="UP000218165">
    <property type="component" value="Chromosome"/>
</dbReference>
<keyword evidence="3" id="KW-1185">Reference proteome</keyword>
<dbReference type="EMBL" id="CP023563">
    <property type="protein sequence ID" value="ATG51108.1"/>
    <property type="molecule type" value="Genomic_DNA"/>
</dbReference>
<keyword evidence="1" id="KW-0472">Membrane</keyword>
<protein>
    <submittedName>
        <fullName evidence="2">Uncharacterized protein</fullName>
    </submittedName>
</protein>
<proteinExistence type="predicted"/>
<dbReference type="RefSeq" id="WP_096802245.1">
    <property type="nucleotide sequence ID" value="NZ_CP023563.1"/>
</dbReference>
<dbReference type="AlphaFoldDB" id="A0A291GLQ1"/>
<keyword evidence="1" id="KW-1133">Transmembrane helix</keyword>
<dbReference type="OrthoDB" id="5148843at2"/>
<sequence length="155" mass="17382">MIENFLIGLLASTIVSIALWLLLPRGVVITRSKPAKDDFGEPIPDSWVLRNQSPLPVKILRVRYMGFSTIVNETPMWNPLTPSELNDEPFYAVLDSDVGGGEVISANESWRGFQITPGDGLVLRMPNNHTLEVRYRRAGWAGILERRALRIHGFA</sequence>
<keyword evidence="1" id="KW-0812">Transmembrane</keyword>
<organism evidence="2 3">
    <name type="scientific">Brachybacterium vulturis</name>
    <dbReference type="NCBI Taxonomy" id="2017484"/>
    <lineage>
        <taxon>Bacteria</taxon>
        <taxon>Bacillati</taxon>
        <taxon>Actinomycetota</taxon>
        <taxon>Actinomycetes</taxon>
        <taxon>Micrococcales</taxon>
        <taxon>Dermabacteraceae</taxon>
        <taxon>Brachybacterium</taxon>
    </lineage>
</organism>
<name>A0A291GLQ1_9MICO</name>
<evidence type="ECO:0000313" key="3">
    <source>
        <dbReference type="Proteomes" id="UP000218165"/>
    </source>
</evidence>
<feature type="transmembrane region" description="Helical" evidence="1">
    <location>
        <begin position="6"/>
        <end position="23"/>
    </location>
</feature>
<evidence type="ECO:0000256" key="1">
    <source>
        <dbReference type="SAM" id="Phobius"/>
    </source>
</evidence>
<dbReference type="KEGG" id="brz:CFK38_05845"/>
<evidence type="ECO:0000313" key="2">
    <source>
        <dbReference type="EMBL" id="ATG51108.1"/>
    </source>
</evidence>
<gene>
    <name evidence="2" type="ORF">CFK38_05845</name>
</gene>
<accession>A0A291GLQ1</accession>